<comment type="caution">
    <text evidence="4">The sequence shown here is derived from an EMBL/GenBank/DDBJ whole genome shotgun (WGS) entry which is preliminary data.</text>
</comment>
<dbReference type="PROSITE" id="PS51257">
    <property type="entry name" value="PROKAR_LIPOPROTEIN"/>
    <property type="match status" value="1"/>
</dbReference>
<keyword evidence="5" id="KW-1185">Reference proteome</keyword>
<reference evidence="4 5" key="1">
    <citation type="submission" date="2013-08" db="EMBL/GenBank/DDBJ databases">
        <title>Intrasporangium oryzae NRRL B-24470.</title>
        <authorList>
            <person name="Liu H."/>
            <person name="Wang G."/>
        </authorList>
    </citation>
    <scope>NUCLEOTIDE SEQUENCE [LARGE SCALE GENOMIC DNA]</scope>
    <source>
        <strain evidence="4 5">NRRL B-24470</strain>
    </source>
</reference>
<feature type="signal peptide" evidence="3">
    <location>
        <begin position="1"/>
        <end position="20"/>
    </location>
</feature>
<dbReference type="PANTHER" id="PTHR43649">
    <property type="entry name" value="ARABINOSE-BINDING PROTEIN-RELATED"/>
    <property type="match status" value="1"/>
</dbReference>
<name>W9GGU9_9MICO</name>
<dbReference type="PANTHER" id="PTHR43649:SF29">
    <property type="entry name" value="OSMOPROTECTIVE COMPOUNDS-BINDING PROTEIN GGTB"/>
    <property type="match status" value="1"/>
</dbReference>
<keyword evidence="3" id="KW-0732">Signal</keyword>
<keyword evidence="2" id="KW-0813">Transport</keyword>
<proteinExistence type="inferred from homology"/>
<evidence type="ECO:0000256" key="2">
    <source>
        <dbReference type="ARBA" id="ARBA00022448"/>
    </source>
</evidence>
<protein>
    <submittedName>
        <fullName evidence="4">Sugar ABC transporter substrate-binding protein</fullName>
    </submittedName>
</protein>
<sequence length="452" mass="48581">MIGIPRRALMAGGVVTLAAAMVSGCLQNPNASGGGAGGGGGNAVARGGSPANDKIVTILGAFGGAEEKNFNASLAAFEKQTGIKIQYTSDQDFTTTIKQKVSSGDSPDIGLFPQPGGLLEFAAQGKIQPIDTFLNYDQLDRTLIKGFLDASRYKGRVYGAPMRMAFKSLIWYPKEAYTKAGYTTQPKTFQELQTQVIDKIKATGTSPWCEAWGSDQATGWVGTDWVEQMMLELYGPDVYDDWVAHRIPFNDPRVVKAMDEVGKIIKDDNNSFGGPKGVLNTAFGDAMNPAFQNPPKCLLMRQGNFITTFLPAKVQSNLDNQVGTMVFPPWQGGYQGQPVLGGGDIAGLFNGGDPDAQKVMQFLTSDKFGAEWAKAGGWLSPHKTFDSSNYPDATTKLIAKLAADASVFRYDGSDSMPKEVGSGTFWTEMVKWMNGQSTQATADAIESSWPKS</sequence>
<organism evidence="4 5">
    <name type="scientific">Intrasporangium oryzae NRRL B-24470</name>
    <dbReference type="NCBI Taxonomy" id="1386089"/>
    <lineage>
        <taxon>Bacteria</taxon>
        <taxon>Bacillati</taxon>
        <taxon>Actinomycetota</taxon>
        <taxon>Actinomycetes</taxon>
        <taxon>Micrococcales</taxon>
        <taxon>Intrasporangiaceae</taxon>
        <taxon>Intrasporangium</taxon>
    </lineage>
</organism>
<dbReference type="AlphaFoldDB" id="W9GGU9"/>
<comment type="similarity">
    <text evidence="1">Belongs to the bacterial solute-binding protein 1 family.</text>
</comment>
<dbReference type="Gene3D" id="3.40.190.10">
    <property type="entry name" value="Periplasmic binding protein-like II"/>
    <property type="match status" value="2"/>
</dbReference>
<dbReference type="Proteomes" id="UP000019489">
    <property type="component" value="Unassembled WGS sequence"/>
</dbReference>
<dbReference type="eggNOG" id="COG1653">
    <property type="taxonomic scope" value="Bacteria"/>
</dbReference>
<dbReference type="PATRIC" id="fig|1386089.3.peg.704"/>
<dbReference type="InterPro" id="IPR050490">
    <property type="entry name" value="Bact_solute-bd_prot1"/>
</dbReference>
<accession>W9GGU9</accession>
<dbReference type="STRING" id="1386089.N865_03995"/>
<evidence type="ECO:0000313" key="4">
    <source>
        <dbReference type="EMBL" id="EWT03084.1"/>
    </source>
</evidence>
<evidence type="ECO:0000313" key="5">
    <source>
        <dbReference type="Proteomes" id="UP000019489"/>
    </source>
</evidence>
<gene>
    <name evidence="4" type="ORF">N865_03995</name>
</gene>
<dbReference type="SUPFAM" id="SSF53850">
    <property type="entry name" value="Periplasmic binding protein-like II"/>
    <property type="match status" value="1"/>
</dbReference>
<evidence type="ECO:0000256" key="1">
    <source>
        <dbReference type="ARBA" id="ARBA00008520"/>
    </source>
</evidence>
<dbReference type="EMBL" id="AWSA01000005">
    <property type="protein sequence ID" value="EWT03084.1"/>
    <property type="molecule type" value="Genomic_DNA"/>
</dbReference>
<feature type="chain" id="PRO_5038944092" evidence="3">
    <location>
        <begin position="21"/>
        <end position="452"/>
    </location>
</feature>
<evidence type="ECO:0000256" key="3">
    <source>
        <dbReference type="SAM" id="SignalP"/>
    </source>
</evidence>